<evidence type="ECO:0000256" key="1">
    <source>
        <dbReference type="SAM" id="MobiDB-lite"/>
    </source>
</evidence>
<evidence type="ECO:0000313" key="3">
    <source>
        <dbReference type="EMBL" id="KAK3744985.1"/>
    </source>
</evidence>
<feature type="compositionally biased region" description="Low complexity" evidence="1">
    <location>
        <begin position="189"/>
        <end position="202"/>
    </location>
</feature>
<reference evidence="3" key="1">
    <citation type="journal article" date="2023" name="G3 (Bethesda)">
        <title>A reference genome for the long-term kleptoplast-retaining sea slug Elysia crispata morphotype clarki.</title>
        <authorList>
            <person name="Eastman K.E."/>
            <person name="Pendleton A.L."/>
            <person name="Shaikh M.A."/>
            <person name="Suttiyut T."/>
            <person name="Ogas R."/>
            <person name="Tomko P."/>
            <person name="Gavelis G."/>
            <person name="Widhalm J.R."/>
            <person name="Wisecaver J.H."/>
        </authorList>
    </citation>
    <scope>NUCLEOTIDE SEQUENCE</scope>
    <source>
        <strain evidence="3">ECLA1</strain>
    </source>
</reference>
<evidence type="ECO:0000256" key="2">
    <source>
        <dbReference type="SAM" id="SignalP"/>
    </source>
</evidence>
<accession>A0AAE0YGI7</accession>
<dbReference type="AlphaFoldDB" id="A0AAE0YGI7"/>
<feature type="compositionally biased region" description="Polar residues" evidence="1">
    <location>
        <begin position="89"/>
        <end position="106"/>
    </location>
</feature>
<sequence length="333" mass="36417">MIWVFLSMSLTSLVCSNVSEEVRHSAPCSTSLIELQELPRRGRVCNLFLNSSDSRCFLRFSSFTHVPPENLYSFANTSLKSMNKKNRMGQRSQATKTPAQNSSHLSNPLIRFEPQQYREYKPSYKVNIYALNELTEIEEFANRHVEEAVKVSARIHAHVGQITGHSQSLGKDPCSWQLAGHSQSLGKDSSSCRAASRAQSESGQGSMLMIHAHVGQLAGHSQSLGKDPSSCRAASRAQSESGVWTRIHAHVGQLAGHSQSLGKDSSSCRAASRAQSESRQGSMLILKILPIPGVERASLAKFRASFVAVSDEHHQVYVGVHSESSSATGLKID</sequence>
<protein>
    <submittedName>
        <fullName evidence="3">Uncharacterized protein</fullName>
    </submittedName>
</protein>
<keyword evidence="4" id="KW-1185">Reference proteome</keyword>
<feature type="region of interest" description="Disordered" evidence="1">
    <location>
        <begin position="180"/>
        <end position="204"/>
    </location>
</feature>
<name>A0AAE0YGI7_9GAST</name>
<evidence type="ECO:0000313" key="4">
    <source>
        <dbReference type="Proteomes" id="UP001283361"/>
    </source>
</evidence>
<feature type="compositionally biased region" description="Low complexity" evidence="1">
    <location>
        <begin position="265"/>
        <end position="275"/>
    </location>
</feature>
<dbReference type="EMBL" id="JAWDGP010006239">
    <property type="protein sequence ID" value="KAK3744985.1"/>
    <property type="molecule type" value="Genomic_DNA"/>
</dbReference>
<organism evidence="3 4">
    <name type="scientific">Elysia crispata</name>
    <name type="common">lettuce slug</name>
    <dbReference type="NCBI Taxonomy" id="231223"/>
    <lineage>
        <taxon>Eukaryota</taxon>
        <taxon>Metazoa</taxon>
        <taxon>Spiralia</taxon>
        <taxon>Lophotrochozoa</taxon>
        <taxon>Mollusca</taxon>
        <taxon>Gastropoda</taxon>
        <taxon>Heterobranchia</taxon>
        <taxon>Euthyneura</taxon>
        <taxon>Panpulmonata</taxon>
        <taxon>Sacoglossa</taxon>
        <taxon>Placobranchoidea</taxon>
        <taxon>Plakobranchidae</taxon>
        <taxon>Elysia</taxon>
    </lineage>
</organism>
<gene>
    <name evidence="3" type="ORF">RRG08_037601</name>
</gene>
<dbReference type="Proteomes" id="UP001283361">
    <property type="component" value="Unassembled WGS sequence"/>
</dbReference>
<comment type="caution">
    <text evidence="3">The sequence shown here is derived from an EMBL/GenBank/DDBJ whole genome shotgun (WGS) entry which is preliminary data.</text>
</comment>
<feature type="signal peptide" evidence="2">
    <location>
        <begin position="1"/>
        <end position="16"/>
    </location>
</feature>
<feature type="region of interest" description="Disordered" evidence="1">
    <location>
        <begin position="255"/>
        <end position="275"/>
    </location>
</feature>
<feature type="region of interest" description="Disordered" evidence="1">
    <location>
        <begin position="84"/>
        <end position="107"/>
    </location>
</feature>
<feature type="chain" id="PRO_5041993567" evidence="2">
    <location>
        <begin position="17"/>
        <end position="333"/>
    </location>
</feature>
<proteinExistence type="predicted"/>
<keyword evidence="2" id="KW-0732">Signal</keyword>